<gene>
    <name evidence="2" type="ORF">H2C83_11115</name>
</gene>
<dbReference type="RefSeq" id="WP_181740810.1">
    <property type="nucleotide sequence ID" value="NZ_JACEOL010000036.1"/>
</dbReference>
<dbReference type="EMBL" id="JACEOL010000036">
    <property type="protein sequence ID" value="MBA4602851.1"/>
    <property type="molecule type" value="Genomic_DNA"/>
</dbReference>
<dbReference type="AlphaFoldDB" id="A0A7W1XTE4"/>
<dbReference type="SUPFAM" id="SSF53474">
    <property type="entry name" value="alpha/beta-Hydrolases"/>
    <property type="match status" value="1"/>
</dbReference>
<dbReference type="InterPro" id="IPR012908">
    <property type="entry name" value="PGAP1-ab_dom-like"/>
</dbReference>
<organism evidence="2 3">
    <name type="scientific">Thermoactinomyces mirandus</name>
    <dbReference type="NCBI Taxonomy" id="2756294"/>
    <lineage>
        <taxon>Bacteria</taxon>
        <taxon>Bacillati</taxon>
        <taxon>Bacillota</taxon>
        <taxon>Bacilli</taxon>
        <taxon>Bacillales</taxon>
        <taxon>Thermoactinomycetaceae</taxon>
        <taxon>Thermoactinomyces</taxon>
    </lineage>
</organism>
<evidence type="ECO:0000313" key="2">
    <source>
        <dbReference type="EMBL" id="MBA4602851.1"/>
    </source>
</evidence>
<dbReference type="PANTHER" id="PTHR37946:SF1">
    <property type="entry name" value="SLL1969 PROTEIN"/>
    <property type="match status" value="1"/>
</dbReference>
<proteinExistence type="predicted"/>
<sequence length="284" mass="31932">MNRRLIFLFLLLVLVYGTLPTPDSSSVHPQKKYDLVLIHGFNNRHQWGYEFLYRLAEHWGSGNVYVIYANPSKKVWTMYLHRNQVVLIGDNDHQAGNDSIDKQARLVSEKISILQKYHGLSNPFHIAAHSMGGLVAREVAYLRPGQVANIVTLATPHHGTQLANEYNWLGMFVHGEEALKDITPQAVSRFNRRFPVESSPFYGDGKLYTIAGDADGWGDRGWNGELAAGWTLIALKYHKDSDGVVEEGKATLPGAKHVKTFMELNHLELVESPHVADLVSRLLP</sequence>
<dbReference type="Proteomes" id="UP000538292">
    <property type="component" value="Unassembled WGS sequence"/>
</dbReference>
<keyword evidence="3" id="KW-1185">Reference proteome</keyword>
<name>A0A7W1XTE4_9BACL</name>
<dbReference type="Gene3D" id="3.40.50.1820">
    <property type="entry name" value="alpha/beta hydrolase"/>
    <property type="match status" value="1"/>
</dbReference>
<evidence type="ECO:0000259" key="1">
    <source>
        <dbReference type="Pfam" id="PF07819"/>
    </source>
</evidence>
<reference evidence="2 3" key="1">
    <citation type="submission" date="2020-07" db="EMBL/GenBank/DDBJ databases">
        <title>Thermoactinomyces phylogeny.</title>
        <authorList>
            <person name="Dunlap C."/>
        </authorList>
    </citation>
    <scope>NUCLEOTIDE SEQUENCE [LARGE SCALE GENOMIC DNA]</scope>
    <source>
        <strain evidence="2 3">AMNI-1</strain>
    </source>
</reference>
<protein>
    <submittedName>
        <fullName evidence="2">Alpha/beta hydrolase</fullName>
    </submittedName>
</protein>
<dbReference type="InterPro" id="IPR029058">
    <property type="entry name" value="AB_hydrolase_fold"/>
</dbReference>
<keyword evidence="2" id="KW-0378">Hydrolase</keyword>
<evidence type="ECO:0000313" key="3">
    <source>
        <dbReference type="Proteomes" id="UP000538292"/>
    </source>
</evidence>
<comment type="caution">
    <text evidence="2">The sequence shown here is derived from an EMBL/GenBank/DDBJ whole genome shotgun (WGS) entry which is preliminary data.</text>
</comment>
<feature type="domain" description="GPI inositol-deacylase PGAP1-like alpha/beta" evidence="1">
    <location>
        <begin position="99"/>
        <end position="176"/>
    </location>
</feature>
<dbReference type="PANTHER" id="PTHR37946">
    <property type="entry name" value="SLL1969 PROTEIN"/>
    <property type="match status" value="1"/>
</dbReference>
<dbReference type="GO" id="GO:0016788">
    <property type="term" value="F:hydrolase activity, acting on ester bonds"/>
    <property type="evidence" value="ECO:0007669"/>
    <property type="project" value="InterPro"/>
</dbReference>
<dbReference type="Pfam" id="PF07819">
    <property type="entry name" value="PGAP1"/>
    <property type="match status" value="1"/>
</dbReference>
<accession>A0A7W1XTE4</accession>